<dbReference type="PANTHER" id="PTHR35037:SF3">
    <property type="entry name" value="C-TERMINAL REGION OF AIDA-LIKE PROTEIN"/>
    <property type="match status" value="1"/>
</dbReference>
<proteinExistence type="predicted"/>
<dbReference type="NCBIfam" id="TIGR02601">
    <property type="entry name" value="autotrns_rpt"/>
    <property type="match status" value="30"/>
</dbReference>
<keyword evidence="5" id="KW-1185">Reference proteome</keyword>
<dbReference type="SUPFAM" id="SSF103515">
    <property type="entry name" value="Autotransporter"/>
    <property type="match status" value="1"/>
</dbReference>
<evidence type="ECO:0000259" key="3">
    <source>
        <dbReference type="PROSITE" id="PS51208"/>
    </source>
</evidence>
<evidence type="ECO:0000313" key="4">
    <source>
        <dbReference type="EMBL" id="OWT62040.1"/>
    </source>
</evidence>
<dbReference type="InterPro" id="IPR036709">
    <property type="entry name" value="Autotransporte_beta_dom_sf"/>
</dbReference>
<feature type="transmembrane region" description="Helical" evidence="2">
    <location>
        <begin position="39"/>
        <end position="60"/>
    </location>
</feature>
<feature type="domain" description="Autotransporter" evidence="3">
    <location>
        <begin position="4386"/>
        <end position="4668"/>
    </location>
</feature>
<sequence length="4668" mass="456974">MNLKKTKSKSDKIANTAARLEAPFAVTNIVRRIRSAIGIANFPLTVHLLCSTSVGLLFAAPSYAANYQASDEATLRQAITAANADGDPSSTITLTNNIVLTSTTGFGAATKPLTIDTGSFTLSTPGITDPTAPGNSTAVFAGGSITIVGNGNIIGGDAAPAKSTQQGGAGLVQTGVVGGTASLTNSGTLTGGNGGSTDYQAFPSGVLRTTGQGGAGANATNTAIVNNAGGVMKGGIGGTYDDMQYQGGDQVAQAGAGGNGVTASGGTLVNNGTLLGGTGGKVFNWPTVGSVDNLFGGAGGAGAALDGGADIHINNGSMLGGIGGDGLNVGGSGSGQGGAGLILTGGAKLQNNQGATITGGGGLAGGGFTAEYQLNPDGSKYVSPNGTYIILSTAPDPTSGSRGGSGATVTGSNVAVSNLVNYGTISGGDGAAGRTSSAGGAGVTGLGYANILNFAVINAGKNGDGSLGSAVEFKNGNNRLDLRTGYVINGLATAGATDWLGVGGSVDGTFDASKVGPSAQYRGFGNFEKTDGSFWTLTGETTAVTPWTLSGGILNVSSDAGLGASSGLLTFNGGTLQFANSFDMTHEVALNVPGGTVDVQNYDVTMTQRINGWGPFAKTGSGMLTLTGSLTAGGTTIAQGTLQIGNGGTTGAINNGIANYGTLIFNRSNDYTNSSSIGGTGNVVKTGAGTLTYAADATHTGGTTVDNGTLLVGNNGNNSTNTNLGSWAGDVTVTGPGTFGFQRSDTATYAGVVSGTGKFLQAGKGTLVLSGANTYTGGTTITAGTLQVGDGATSGSIVGDVAINATKTSSATLAFNRSDKATLDGVISGAGNVQQLGTGTMILTGNSTYTGGTTIAAGTLQLGNGGTSGMIAGNVANAGVLAFNRSDEALFSGVISGAGSVQVNGIGTTILAANQSYTGDTTVSAGTLQIGNGSTTGGLTGNGKIINNSKVVFNRSTNMNVNNVISGTGQVEQKGGRYVNLLTDNTYTGGTLISNGAITLGNGGTTGSIVGDVITGDTGTLRINRSDNYVFNGLISGTGSVQQIGVGGTTTLTANNTYTNGTLITAGTLQLGNGGTSGSIVGNVQVLDMTGALGSTLAFNRSDSYSFGGVISENGRVEQRGTGTTTLTGANTYTGTTTVKAGTLLVNGDQTAATGATSVLSGATLGGTGIIGGDVTVANGATLAPGVSGATPGTLTINGALSLNQDSILAYRYGQANVPGGALNDLTNVKGNLTLDGKINVSLTPGGTFGPGIYRVFNYGGTLTNNGLDIGTLPAGTTPGSIYVQTSVAGQVNLANTQGLTLNYWDAKGAKNNNAIDGGTGTWQNTGGLDNWANDAGAVNAPWQDNAFAVFQATPGTVTVDNSNKQVSASGMQFATDGYIVTGDPLTLGGGASSVVRVGDGTGASSGMTATISSVLQGSTQLDKTDAGTLVLTGANTYTGGTAIDGGVLQVANDGNLGAASGGLTFNGGTLRLASSFDIGNGRAVVLNAPGGTIDTQAFNSTLAQGMTGTGAFTKAGTGTLTLTGANTYTGGTTITAGTLQIGNGGTTGSIVGNVANNGVLAFNRSDAAEFGGAVSGNGSLQQIGSGTTTLTGTNTYTGGTTITAGTLQLGNGGTSGSIVGNVTNNGVLAFNRSDAVGFDGIVLGNGSLQQIGTGVTTLTGANTYTGGTTITAGTLQIGNGGTTGSILGNVANNGTLAFNRSDAVGFGGIVSGNGSLQQIGTGTTTLTGANTYTGGTTISAGTLQLGNGGATGSILGDVADNGTLAFNRSDDIAFGGVISGTGAVQKLGDGVLTLTGTNSYGGATKVSAGTLLVNGDQTAAKGLTSVASGATLGGTGIIGGDVTIANGATLAPGLPGATPGTLTINGALALNQDSTLAYRFGQADVAGGARNDLTEVKGNLTLDGKINVALTPGGNFGPGTYRVFNYGGTLTDNVLDIGTLPAGTTPGSIFVQTSVSGQVNLVNTQGLQLTYWDADGARNNNKVDGGTGTWENTGSLNNWTGPTGAINAAWASNGFAIFQAKPGTVTVDNGNGQVSASGMQFDSDGYLVQGDALTLAGGASSIIRVGNGTSTGAGVTATISSVLQGATQLDKTDFGTLVLTGANTYTGGTAIDGGVLQVANDGNLGAANGGLTFNGGTLRLGSSFDIGNGRAVVLNAPGGTIDTQGFTSTLVQGMTGAGAFTKAGNGVLTLTAANGYTGGTTIAAGTLQVGSGGTSGSILGNVVDNGTLAFNRSDNIAFGGVISGSGTLEQRGSSTLTLTGTNTYTGGTNIAAGTLQIGNGGTAGSIFGNVVDNGTLALNRSNNITVAGSISGTGAVRQIGSGVTTLSGINSYSGGTFIDAGVLQVTADNNLGDAAGALTFNGGTLQLGNSFNLGSGRAVTLNAPGGTIDTQAFNSVLGQGMTGAGAFTKAGSGTLTLTGSNTYAGGTTISAGTLQIGNGGTSGSIVGNVANSGILAFNRSDAAEFGGAVSGNGSLQQIGSGTTTLTGANTYTGGTTITAGTLQLGNGGTSGSILGDVANGGILAFNRSDAVVYGGVVSGTGSLQQKGTGTTTLTGANIYTGGTTISAGTLQIGNGGTTGSIAGDVADNGTLAFNRSDDIAFGGVISGTGAVQKLGDGVLTLTGTNSYGGATTVSAGTLLVNGDQAAAKGLTSVASGATLGGTGTIGGDVTIANGATLAPGLPGATPGTLTISGALGLNQDSILAYRFGEANVPGGALNDLTNVKGNLTLDGKINVALTPGGNFGPGIYRVINYGGTLTNNGLDIGTLPAGTKPGSIYVQTSVAGQVNLANTSGLTLNYWDAKGAKNNNAVDGGTGKWQNTGSLDNWANETGAVNAPWQDNAFAIFQATPGTVTVDNGNGHVSASGMQFASDGYVISGDALTLAGGASSIIRVGDGTGAGTGMTATISSVLQGSTQLDKTDAGTLVLTGANTYTGGTAIDGGVLQVANDGNLGAASGGLTFNGGTLQLASSFDINGGRAITLNAPGGTIDTQAFNSVLGQGMTGAGAFTKAGTGTLTLAGDNTYTGDTTISAGTLQLGNGGTTGSIIGNVANNGTLAFDRSDAAEFGGFVSGNGSLQQIGTGTTMLTAANTYTGGTTITAGTLQLGNGGTSGSITGNVTNNGMLAFNRSDAVDFDGIVSGTGSLQQIGTGTTTLTGANSYGGATTVSAGTLLVNGDQTAAKGLTSVASGATLGGTGTIGGDVTIANGATLAPGLPGATPGTLTINGALALNQDSTLAYRFGQADVAGGAFNDLTDVKGNLTLDGKINVSLTPSGTFGPGTYRVFNYGGTLTDNVLDIGTLPAGTTPGSIFVQTSVSGQVNLVNTQGLQLTYWDADGARNNNKVDGGTGTWENTGSLNNWTNPAGAINAAWASNGFAIFQAKPGTVTVDNGNGQVSASGMQFDSDGYLIQGDALTLAGGASSIIRVGNGTSTGASVTATIDSVLQGATQLDKTDFGTLVLTAANTYTGGTAIDGGVLQVANDGSLGAASGGLTFNGGTLRLGSSFDIGNGRAVVLNAPGGTIDTQAFNSTLVQGMTGAGAFTKAGAGTLTLAGTNTYAGGTTISAGTLQIGNGGTSGSITGNVVDNGTLAFNRSDDIAFNGVISGTGKFEQRGSGTTTLTAANTYTAGTTITAGTLQLGNGGTAGSIAGDVVDNGTLAFNRSDNISFGGVISGTGSVQQVGSGISTLSGTNTYNGTTTVAAGTLLVNGDQSGAAGATNVASGATIGGTGIIGGNVTIADGGKLAPGLPGANPGTLTINGSLGLSQGSELGYRFGQSNVPGGLLNDLTSVKGDLTLDGTINVALTPGGTFDPGVYRVLDYGGTLTNKGLDIGTLPAGAAPGSVFVQTSVAGQVNLANASGMSLNFWDATGAKNNGAVNGGSGVWQNTGTLDNWTNDTGAINARWQDKAFAVFMAKPGTVSVDNINGQVSAAGMQFASDGYMVTGNSLTLAGGATSIIRVGDGSSVGAGFTATIDSVLQGSTQLQKTDLGTLVLNGDNTYTGGTAINGGVLQISKDGNLGAAGSGLSFAGGTLRLASSFDIDGERDIVLNAPGGTIDTQTFDSTLKQGMTGAGSFAKEGKGTLTMLGESDYTGGTKIAGGTLQLGNGGTTGSILGDVANNGALVFNRSDNVAFGGVISGTGTLAQNGAGSTMLSGANTYSGATTVNAGTLAAAATNTFSAASAVSVLSGARLDLQGYDQKIAGLSNAGAVALGSIASTTLTIAGNYVGNGGTLLFSTYLGDDNSPTDRLVIHGDTSGSSQVKVINRGGPGLKTGEGIKLIQVGGASNGQFRLLGDYTYKGDPSVVAGAYAYRLFQGGTSTPNDGDWYLRSELAAGGGGPSKQFNPSAPVLETYPQQLLAMNSLPTLQQRVGNRFWGNGAGGETSTTGNPQIEGQGIWARVEGTQSRFKPGLSTSNARYDLTTTRMQAGLDIPLAQRDAGKLIGGMTIHYVNGRSDVTSPSGNGGISTDGYGVGGTLTWYGTNGFYVDSQAQVTRYDSTLSSSTSNRTIAKGNRGSGYAFSLEAGQKLGVGDGFTLTPQAQLTYSRVKFDSFTDPFDAAVSLKNGDSLRGRLGVSLDHNNSWIASDGTISRTHIYGLANLLYEFGKGSTVNVASVDFSSRPQRLWAEIGAGVSYNWGGDKFSLYGQGTVGTSLNHVGSSRSIAGTVGFRMKW</sequence>
<dbReference type="CDD" id="cd01344">
    <property type="entry name" value="PL2_Passenger_AT"/>
    <property type="match status" value="1"/>
</dbReference>
<keyword evidence="2" id="KW-0472">Membrane</keyword>
<dbReference type="Gene3D" id="2.160.20.20">
    <property type="match status" value="11"/>
</dbReference>
<accession>A0A225MQ34</accession>
<keyword evidence="2" id="KW-0812">Transmembrane</keyword>
<reference evidence="5" key="1">
    <citation type="submission" date="2017-06" db="EMBL/GenBank/DDBJ databases">
        <title>Herbaspirillum phytohormonus sp. nov., isolated from the root nodule of Robinia pseudoacacia in lead-zinc mine.</title>
        <authorList>
            <person name="Fan M."/>
            <person name="Lin Y."/>
        </authorList>
    </citation>
    <scope>NUCLEOTIDE SEQUENCE [LARGE SCALE GENOMIC DNA]</scope>
    <source>
        <strain evidence="5">SC-089</strain>
    </source>
</reference>
<protein>
    <recommendedName>
        <fullName evidence="3">Autotransporter domain-containing protein</fullName>
    </recommendedName>
</protein>
<dbReference type="PROSITE" id="PS51208">
    <property type="entry name" value="AUTOTRANSPORTER"/>
    <property type="match status" value="1"/>
</dbReference>
<dbReference type="InterPro" id="IPR013425">
    <property type="entry name" value="Autotrns_rpt"/>
</dbReference>
<dbReference type="InterPro" id="IPR011050">
    <property type="entry name" value="Pectin_lyase_fold/virulence"/>
</dbReference>
<dbReference type="SUPFAM" id="SSF51126">
    <property type="entry name" value="Pectin lyase-like"/>
    <property type="match status" value="15"/>
</dbReference>
<evidence type="ECO:0000256" key="2">
    <source>
        <dbReference type="SAM" id="Phobius"/>
    </source>
</evidence>
<organism evidence="4 5">
    <name type="scientific">Candidimonas nitroreducens</name>
    <dbReference type="NCBI Taxonomy" id="683354"/>
    <lineage>
        <taxon>Bacteria</taxon>
        <taxon>Pseudomonadati</taxon>
        <taxon>Pseudomonadota</taxon>
        <taxon>Betaproteobacteria</taxon>
        <taxon>Burkholderiales</taxon>
        <taxon>Alcaligenaceae</taxon>
        <taxon>Candidimonas</taxon>
    </lineage>
</organism>
<dbReference type="InterPro" id="IPR012332">
    <property type="entry name" value="Autotransporter_pectin_lyase_C"/>
</dbReference>
<dbReference type="SMART" id="SM00869">
    <property type="entry name" value="Autotransporter"/>
    <property type="match status" value="1"/>
</dbReference>
<dbReference type="InterPro" id="IPR051551">
    <property type="entry name" value="Autotransporter_adhesion"/>
</dbReference>
<evidence type="ECO:0000256" key="1">
    <source>
        <dbReference type="ARBA" id="ARBA00022729"/>
    </source>
</evidence>
<name>A0A225MQ34_9BURK</name>
<dbReference type="Pfam" id="PF12951">
    <property type="entry name" value="PATR"/>
    <property type="match status" value="33"/>
</dbReference>
<keyword evidence="2" id="KW-1133">Transmembrane helix</keyword>
<dbReference type="PANTHER" id="PTHR35037">
    <property type="entry name" value="C-TERMINAL REGION OF AIDA-LIKE PROTEIN"/>
    <property type="match status" value="1"/>
</dbReference>
<dbReference type="Proteomes" id="UP000214603">
    <property type="component" value="Unassembled WGS sequence"/>
</dbReference>
<evidence type="ECO:0000313" key="5">
    <source>
        <dbReference type="Proteomes" id="UP000214603"/>
    </source>
</evidence>
<comment type="caution">
    <text evidence="4">The sequence shown here is derived from an EMBL/GenBank/DDBJ whole genome shotgun (WGS) entry which is preliminary data.</text>
</comment>
<gene>
    <name evidence="4" type="ORF">CEY11_09555</name>
</gene>
<dbReference type="InterPro" id="IPR043990">
    <property type="entry name" value="AC_1"/>
</dbReference>
<dbReference type="RefSeq" id="WP_088603128.1">
    <property type="nucleotide sequence ID" value="NZ_NJIH01000004.1"/>
</dbReference>
<dbReference type="InterPro" id="IPR005546">
    <property type="entry name" value="Autotransporte_beta"/>
</dbReference>
<keyword evidence="1" id="KW-0732">Signal</keyword>
<dbReference type="EMBL" id="NJIH01000004">
    <property type="protein sequence ID" value="OWT62040.1"/>
    <property type="molecule type" value="Genomic_DNA"/>
</dbReference>